<dbReference type="CDD" id="cd07828">
    <property type="entry name" value="lipocalin_heme-bd-THAP4-like"/>
    <property type="match status" value="1"/>
</dbReference>
<dbReference type="PANTHER" id="PTHR15854">
    <property type="entry name" value="THAP4 PROTEIN"/>
    <property type="match status" value="1"/>
</dbReference>
<gene>
    <name evidence="3" type="ORF">BaRGS_00025604</name>
</gene>
<protein>
    <recommendedName>
        <fullName evidence="2">THAP4-like heme-binding domain-containing protein</fullName>
    </recommendedName>
</protein>
<dbReference type="InterPro" id="IPR014878">
    <property type="entry name" value="THAP4-like_heme-bd"/>
</dbReference>
<proteinExistence type="predicted"/>
<dbReference type="InterPro" id="IPR045165">
    <property type="entry name" value="Nitrobindin"/>
</dbReference>
<evidence type="ECO:0000313" key="3">
    <source>
        <dbReference type="EMBL" id="KAK7483200.1"/>
    </source>
</evidence>
<feature type="domain" description="THAP4-like heme-binding" evidence="2">
    <location>
        <begin position="5"/>
        <end position="156"/>
    </location>
</feature>
<keyword evidence="4" id="KW-1185">Reference proteome</keyword>
<dbReference type="InterPro" id="IPR012674">
    <property type="entry name" value="Calycin"/>
</dbReference>
<comment type="catalytic activity">
    <reaction evidence="1">
        <text>peroxynitrite = nitrate</text>
        <dbReference type="Rhea" id="RHEA:63116"/>
        <dbReference type="ChEBI" id="CHEBI:17632"/>
        <dbReference type="ChEBI" id="CHEBI:25941"/>
    </reaction>
    <physiologicalReaction direction="left-to-right" evidence="1">
        <dbReference type="Rhea" id="RHEA:63117"/>
    </physiologicalReaction>
</comment>
<reference evidence="3 4" key="1">
    <citation type="journal article" date="2023" name="Sci. Data">
        <title>Genome assembly of the Korean intertidal mud-creeper Batillaria attramentaria.</title>
        <authorList>
            <person name="Patra A.K."/>
            <person name="Ho P.T."/>
            <person name="Jun S."/>
            <person name="Lee S.J."/>
            <person name="Kim Y."/>
            <person name="Won Y.J."/>
        </authorList>
    </citation>
    <scope>NUCLEOTIDE SEQUENCE [LARGE SCALE GENOMIC DNA]</scope>
    <source>
        <strain evidence="3">Wonlab-2016</strain>
    </source>
</reference>
<comment type="caution">
    <text evidence="3">The sequence shown here is derived from an EMBL/GenBank/DDBJ whole genome shotgun (WGS) entry which is preliminary data.</text>
</comment>
<organism evidence="3 4">
    <name type="scientific">Batillaria attramentaria</name>
    <dbReference type="NCBI Taxonomy" id="370345"/>
    <lineage>
        <taxon>Eukaryota</taxon>
        <taxon>Metazoa</taxon>
        <taxon>Spiralia</taxon>
        <taxon>Lophotrochozoa</taxon>
        <taxon>Mollusca</taxon>
        <taxon>Gastropoda</taxon>
        <taxon>Caenogastropoda</taxon>
        <taxon>Sorbeoconcha</taxon>
        <taxon>Cerithioidea</taxon>
        <taxon>Batillariidae</taxon>
        <taxon>Batillaria</taxon>
    </lineage>
</organism>
<evidence type="ECO:0000313" key="4">
    <source>
        <dbReference type="Proteomes" id="UP001519460"/>
    </source>
</evidence>
<accession>A0ABD0K805</accession>
<name>A0ABD0K805_9CAEN</name>
<dbReference type="Gene3D" id="2.40.128.20">
    <property type="match status" value="1"/>
</dbReference>
<dbReference type="Pfam" id="PF08768">
    <property type="entry name" value="THAP4_heme-bd"/>
    <property type="match status" value="1"/>
</dbReference>
<dbReference type="PANTHER" id="PTHR15854:SF4">
    <property type="entry name" value="PEROXYNITRITE ISOMERASE THAP4"/>
    <property type="match status" value="1"/>
</dbReference>
<dbReference type="EMBL" id="JACVVK020000231">
    <property type="protein sequence ID" value="KAK7483200.1"/>
    <property type="molecule type" value="Genomic_DNA"/>
</dbReference>
<dbReference type="AlphaFoldDB" id="A0ABD0K805"/>
<sequence length="157" mass="18099">MHDMIKPLAWLLGRWRADRGGKAQYPTMTDMKYGEEVEFFHVGQPNIQFSCYSWNAENQKNLHRETGFIRVQPGTNRLAFISAHNVGVAEIQEGEFTKNQLKVETTGLTRLTFGKEPATKKLLRVISRKGDELEQVISMETTKTPMTEHLRITYKKV</sequence>
<evidence type="ECO:0000259" key="2">
    <source>
        <dbReference type="Pfam" id="PF08768"/>
    </source>
</evidence>
<dbReference type="GO" id="GO:0008289">
    <property type="term" value="F:lipid binding"/>
    <property type="evidence" value="ECO:0007669"/>
    <property type="project" value="UniProtKB-KW"/>
</dbReference>
<evidence type="ECO:0000256" key="1">
    <source>
        <dbReference type="ARBA" id="ARBA00036993"/>
    </source>
</evidence>
<dbReference type="Proteomes" id="UP001519460">
    <property type="component" value="Unassembled WGS sequence"/>
</dbReference>
<dbReference type="SUPFAM" id="SSF50814">
    <property type="entry name" value="Lipocalins"/>
    <property type="match status" value="1"/>
</dbReference>